<evidence type="ECO:0000313" key="3">
    <source>
        <dbReference type="Proteomes" id="UP001233673"/>
    </source>
</evidence>
<organism evidence="2 3">
    <name type="scientific">Blastococcus carthaginiensis</name>
    <dbReference type="NCBI Taxonomy" id="3050034"/>
    <lineage>
        <taxon>Bacteria</taxon>
        <taxon>Bacillati</taxon>
        <taxon>Actinomycetota</taxon>
        <taxon>Actinomycetes</taxon>
        <taxon>Geodermatophilales</taxon>
        <taxon>Geodermatophilaceae</taxon>
        <taxon>Blastococcus</taxon>
    </lineage>
</organism>
<protein>
    <submittedName>
        <fullName evidence="2">DUF6338 family protein</fullName>
    </submittedName>
</protein>
<evidence type="ECO:0000256" key="1">
    <source>
        <dbReference type="SAM" id="Phobius"/>
    </source>
</evidence>
<comment type="caution">
    <text evidence="2">The sequence shown here is derived from an EMBL/GenBank/DDBJ whole genome shotgun (WGS) entry which is preliminary data.</text>
</comment>
<gene>
    <name evidence="2" type="ORF">QOZ88_10085</name>
</gene>
<dbReference type="RefSeq" id="WP_305999647.1">
    <property type="nucleotide sequence ID" value="NZ_JASNFN010000010.1"/>
</dbReference>
<dbReference type="EMBL" id="JASNFN010000010">
    <property type="protein sequence ID" value="MDP5182988.1"/>
    <property type="molecule type" value="Genomic_DNA"/>
</dbReference>
<dbReference type="Pfam" id="PF19865">
    <property type="entry name" value="DUF6338"/>
    <property type="match status" value="1"/>
</dbReference>
<evidence type="ECO:0000313" key="2">
    <source>
        <dbReference type="EMBL" id="MDP5182988.1"/>
    </source>
</evidence>
<dbReference type="Proteomes" id="UP001233673">
    <property type="component" value="Unassembled WGS sequence"/>
</dbReference>
<accession>A0ABT9IBQ0</accession>
<reference evidence="3" key="1">
    <citation type="submission" date="2023-05" db="EMBL/GenBank/DDBJ databases">
        <title>Draft genome of Pseudofrankia sp. BMG5.37.</title>
        <authorList>
            <person name="Gtari M."/>
            <person name="Ghodhbane F."/>
            <person name="Sbissi I."/>
        </authorList>
    </citation>
    <scope>NUCLEOTIDE SEQUENCE [LARGE SCALE GENOMIC DNA]</scope>
    <source>
        <strain evidence="3">BMG 814</strain>
    </source>
</reference>
<keyword evidence="1" id="KW-1133">Transmembrane helix</keyword>
<keyword evidence="3" id="KW-1185">Reference proteome</keyword>
<name>A0ABT9IBQ0_9ACTN</name>
<feature type="transmembrane region" description="Helical" evidence="1">
    <location>
        <begin position="39"/>
        <end position="61"/>
    </location>
</feature>
<sequence length="216" mass="23592">MTTFQAVAVTLLAVLPGASYTFAFERVAGAYGASLSDRLIRFAAASAVFHALFSGPELLLYRGLVVSGRLERAEIAAWQFELLALAYVLLPTAAGSVVGHGRNKRWPWVTWLTGTSPEPRAWDYLWTQPGKTMVVRLRLKSGPLVAGFFGKVEGAPASYAAGYPEAQDLFLGLQVKVDAVNGEFVKDDEGRIQPVEGRTSLLVRWEEVEYADVLEV</sequence>
<keyword evidence="1" id="KW-0812">Transmembrane</keyword>
<dbReference type="InterPro" id="IPR045919">
    <property type="entry name" value="DUF6338"/>
</dbReference>
<proteinExistence type="predicted"/>
<keyword evidence="1" id="KW-0472">Membrane</keyword>